<sequence>MLKEGVKAPAFSLLDQDGKKRALKDFVGKSVVLFFYPKANTGG</sequence>
<evidence type="ECO:0000313" key="2">
    <source>
        <dbReference type="EMBL" id="VAX19788.1"/>
    </source>
</evidence>
<dbReference type="InterPro" id="IPR000866">
    <property type="entry name" value="AhpC/TSA"/>
</dbReference>
<feature type="domain" description="Alkyl hydroperoxide reductase subunit C/ Thiol specific antioxidant" evidence="1">
    <location>
        <begin position="5"/>
        <end position="42"/>
    </location>
</feature>
<dbReference type="EMBL" id="UOGA01000163">
    <property type="protein sequence ID" value="VAX19788.1"/>
    <property type="molecule type" value="Genomic_DNA"/>
</dbReference>
<dbReference type="Pfam" id="PF00578">
    <property type="entry name" value="AhpC-TSA"/>
    <property type="match status" value="1"/>
</dbReference>
<name>A0A3B1C7C0_9ZZZZ</name>
<dbReference type="SUPFAM" id="SSF52833">
    <property type="entry name" value="Thioredoxin-like"/>
    <property type="match status" value="1"/>
</dbReference>
<dbReference type="InterPro" id="IPR036249">
    <property type="entry name" value="Thioredoxin-like_sf"/>
</dbReference>
<protein>
    <recommendedName>
        <fullName evidence="1">Alkyl hydroperoxide reductase subunit C/ Thiol specific antioxidant domain-containing protein</fullName>
    </recommendedName>
</protein>
<evidence type="ECO:0000259" key="1">
    <source>
        <dbReference type="Pfam" id="PF00578"/>
    </source>
</evidence>
<dbReference type="GO" id="GO:0016491">
    <property type="term" value="F:oxidoreductase activity"/>
    <property type="evidence" value="ECO:0007669"/>
    <property type="project" value="InterPro"/>
</dbReference>
<proteinExistence type="predicted"/>
<reference evidence="2" key="1">
    <citation type="submission" date="2018-06" db="EMBL/GenBank/DDBJ databases">
        <authorList>
            <person name="Zhirakovskaya E."/>
        </authorList>
    </citation>
    <scope>NUCLEOTIDE SEQUENCE</scope>
</reference>
<dbReference type="Gene3D" id="3.40.30.10">
    <property type="entry name" value="Glutaredoxin"/>
    <property type="match status" value="1"/>
</dbReference>
<accession>A0A3B1C7C0</accession>
<dbReference type="AlphaFoldDB" id="A0A3B1C7C0"/>
<dbReference type="GO" id="GO:0016209">
    <property type="term" value="F:antioxidant activity"/>
    <property type="evidence" value="ECO:0007669"/>
    <property type="project" value="InterPro"/>
</dbReference>
<organism evidence="2">
    <name type="scientific">hydrothermal vent metagenome</name>
    <dbReference type="NCBI Taxonomy" id="652676"/>
    <lineage>
        <taxon>unclassified sequences</taxon>
        <taxon>metagenomes</taxon>
        <taxon>ecological metagenomes</taxon>
    </lineage>
</organism>
<gene>
    <name evidence="2" type="ORF">MNBD_NITROSPINAE04-906</name>
</gene>